<evidence type="ECO:0000313" key="2">
    <source>
        <dbReference type="EMBL" id="MBT1703531.1"/>
    </source>
</evidence>
<proteinExistence type="predicted"/>
<sequence length="205" mass="22832">MKNKSNKPSDNFRNDRERNDALNKSKEERGENLPGDYPASEDIMNRQNMQRVGIDVENFSRAVGIENYNSDREPLVSDPNAIVDGPDLTSIDEAEQPPAREMERPVPKDIDLDDDNIKFATGNESDVTEEDLQALGPKDLSLDMGEDEQLLKNRVWPVDMAAEDLDVPGSEGAGRVEDQGIGPADEENDFYSLGGDRHEDNLEGK</sequence>
<feature type="compositionally biased region" description="Basic and acidic residues" evidence="1">
    <location>
        <begin position="98"/>
        <end position="110"/>
    </location>
</feature>
<organism evidence="2 3">
    <name type="scientific">Chryseosolibacter indicus</name>
    <dbReference type="NCBI Taxonomy" id="2782351"/>
    <lineage>
        <taxon>Bacteria</taxon>
        <taxon>Pseudomonadati</taxon>
        <taxon>Bacteroidota</taxon>
        <taxon>Cytophagia</taxon>
        <taxon>Cytophagales</taxon>
        <taxon>Chryseotaleaceae</taxon>
        <taxon>Chryseosolibacter</taxon>
    </lineage>
</organism>
<evidence type="ECO:0000256" key="1">
    <source>
        <dbReference type="SAM" id="MobiDB-lite"/>
    </source>
</evidence>
<dbReference type="Proteomes" id="UP000772618">
    <property type="component" value="Unassembled WGS sequence"/>
</dbReference>
<name>A0ABS5VU68_9BACT</name>
<feature type="region of interest" description="Disordered" evidence="1">
    <location>
        <begin position="165"/>
        <end position="205"/>
    </location>
</feature>
<dbReference type="RefSeq" id="WP_254153491.1">
    <property type="nucleotide sequence ID" value="NZ_JAHESD010000016.1"/>
</dbReference>
<feature type="compositionally biased region" description="Basic and acidic residues" evidence="1">
    <location>
        <begin position="195"/>
        <end position="205"/>
    </location>
</feature>
<protein>
    <submittedName>
        <fullName evidence="2">Uncharacterized protein</fullName>
    </submittedName>
</protein>
<keyword evidence="3" id="KW-1185">Reference proteome</keyword>
<reference evidence="2 3" key="1">
    <citation type="submission" date="2021-05" db="EMBL/GenBank/DDBJ databases">
        <title>A Polyphasic approach of four new species of the genus Ohtaekwangia: Ohtaekwangia histidinii sp. nov., Ohtaekwangia cretensis sp. nov., Ohtaekwangia indiensis sp. nov., Ohtaekwangia reichenbachii sp. nov. from diverse environment.</title>
        <authorList>
            <person name="Octaviana S."/>
        </authorList>
    </citation>
    <scope>NUCLEOTIDE SEQUENCE [LARGE SCALE GENOMIC DNA]</scope>
    <source>
        <strain evidence="2 3">PWU20</strain>
    </source>
</reference>
<feature type="region of interest" description="Disordered" evidence="1">
    <location>
        <begin position="1"/>
        <end position="49"/>
    </location>
</feature>
<accession>A0ABS5VU68</accession>
<feature type="region of interest" description="Disordered" evidence="1">
    <location>
        <begin position="67"/>
        <end position="129"/>
    </location>
</feature>
<dbReference type="EMBL" id="JAHESD010000016">
    <property type="protein sequence ID" value="MBT1703531.1"/>
    <property type="molecule type" value="Genomic_DNA"/>
</dbReference>
<feature type="compositionally biased region" description="Basic and acidic residues" evidence="1">
    <location>
        <begin position="10"/>
        <end position="31"/>
    </location>
</feature>
<gene>
    <name evidence="2" type="ORF">KK060_09590</name>
</gene>
<comment type="caution">
    <text evidence="2">The sequence shown here is derived from an EMBL/GenBank/DDBJ whole genome shotgun (WGS) entry which is preliminary data.</text>
</comment>
<evidence type="ECO:0000313" key="3">
    <source>
        <dbReference type="Proteomes" id="UP000772618"/>
    </source>
</evidence>